<dbReference type="PANTHER" id="PTHR12631">
    <property type="entry name" value="ALPHA-L-IDURONIDASE"/>
    <property type="match status" value="1"/>
</dbReference>
<sequence>MTLRSRLLTVAAAAAIAVGLSSPVAHAAPPAGLGFTGGAPFLTLDDATLNNELGAGREIGASWVRVVVNWAAIETAPGVFDWGNTDRVINAATAQGYSVLAVLGGTPGWAQGGVASPLPGAVPLDPNTFGAFAGAAAAHLGDRVDSYEVWNEPNIPTFFAPVDAARYTGLLRAAYPAIHNADAGATVLSAGLATTVNFGAWTVAPVTFLQQMYAAGAGGFMDAVALHPYTFPFTVENDPNGQWAQVDQAYGTMAANGDGGKKIWITELGAPTGNGPMAVTEDAQAAIIGSSLAKASSLPYVGPVFVHSLRDSGTDPADSEQNYGLLRSDFSAKPAYDVVRGS</sequence>
<dbReference type="RefSeq" id="WP_269602766.1">
    <property type="nucleotide sequence ID" value="NZ_JAPWIJ010000002.1"/>
</dbReference>
<keyword evidence="3" id="KW-1185">Reference proteome</keyword>
<dbReference type="Gene3D" id="3.20.20.80">
    <property type="entry name" value="Glycosidases"/>
    <property type="match status" value="1"/>
</dbReference>
<comment type="caution">
    <text evidence="2">The sequence shown here is derived from an EMBL/GenBank/DDBJ whole genome shotgun (WGS) entry which is preliminary data.</text>
</comment>
<gene>
    <name evidence="2" type="ORF">O4220_06060</name>
</gene>
<dbReference type="InterPro" id="IPR017853">
    <property type="entry name" value="GH"/>
</dbReference>
<feature type="chain" id="PRO_5046704136" description="Glycoside hydrolase family 5 domain-containing protein" evidence="1">
    <location>
        <begin position="28"/>
        <end position="342"/>
    </location>
</feature>
<dbReference type="EMBL" id="JAPWIJ010000002">
    <property type="protein sequence ID" value="MCZ4518077.1"/>
    <property type="molecule type" value="Genomic_DNA"/>
</dbReference>
<dbReference type="InterPro" id="IPR051923">
    <property type="entry name" value="Glycosyl_Hydrolase_39"/>
</dbReference>
<reference evidence="2" key="1">
    <citation type="submission" date="2022-12" db="EMBL/GenBank/DDBJ databases">
        <authorList>
            <person name="Krivoruchko A.V."/>
            <person name="Elkin A."/>
        </authorList>
    </citation>
    <scope>NUCLEOTIDE SEQUENCE</scope>
    <source>
        <strain evidence="2">IEGM 1391</strain>
    </source>
</reference>
<evidence type="ECO:0000313" key="3">
    <source>
        <dbReference type="Proteomes" id="UP001081071"/>
    </source>
</evidence>
<feature type="signal peptide" evidence="1">
    <location>
        <begin position="1"/>
        <end position="27"/>
    </location>
</feature>
<dbReference type="InterPro" id="IPR006311">
    <property type="entry name" value="TAT_signal"/>
</dbReference>
<dbReference type="Proteomes" id="UP001081071">
    <property type="component" value="Unassembled WGS sequence"/>
</dbReference>
<dbReference type="PROSITE" id="PS51318">
    <property type="entry name" value="TAT"/>
    <property type="match status" value="1"/>
</dbReference>
<protein>
    <recommendedName>
        <fullName evidence="4">Glycoside hydrolase family 5 domain-containing protein</fullName>
    </recommendedName>
</protein>
<name>A0ABT4MAS8_9NOCA</name>
<dbReference type="PANTHER" id="PTHR12631:SF10">
    <property type="entry name" value="BETA-XYLOSIDASE-LIKE PROTEIN-RELATED"/>
    <property type="match status" value="1"/>
</dbReference>
<dbReference type="SUPFAM" id="SSF51445">
    <property type="entry name" value="(Trans)glycosidases"/>
    <property type="match status" value="1"/>
</dbReference>
<organism evidence="2 3">
    <name type="scientific">Rhodococcus ruber</name>
    <dbReference type="NCBI Taxonomy" id="1830"/>
    <lineage>
        <taxon>Bacteria</taxon>
        <taxon>Bacillati</taxon>
        <taxon>Actinomycetota</taxon>
        <taxon>Actinomycetes</taxon>
        <taxon>Mycobacteriales</taxon>
        <taxon>Nocardiaceae</taxon>
        <taxon>Rhodococcus</taxon>
    </lineage>
</organism>
<evidence type="ECO:0000256" key="1">
    <source>
        <dbReference type="SAM" id="SignalP"/>
    </source>
</evidence>
<evidence type="ECO:0000313" key="2">
    <source>
        <dbReference type="EMBL" id="MCZ4518077.1"/>
    </source>
</evidence>
<evidence type="ECO:0008006" key="4">
    <source>
        <dbReference type="Google" id="ProtNLM"/>
    </source>
</evidence>
<keyword evidence="1" id="KW-0732">Signal</keyword>
<proteinExistence type="predicted"/>
<accession>A0ABT4MAS8</accession>